<evidence type="ECO:0000313" key="2">
    <source>
        <dbReference type="EMBL" id="KAF9752399.1"/>
    </source>
</evidence>
<dbReference type="AlphaFoldDB" id="A0A8H7NAV9"/>
<evidence type="ECO:0000313" key="3">
    <source>
        <dbReference type="Proteomes" id="UP000616885"/>
    </source>
</evidence>
<accession>A0A8H7NAV9</accession>
<feature type="region of interest" description="Disordered" evidence="1">
    <location>
        <begin position="99"/>
        <end position="121"/>
    </location>
</feature>
<comment type="caution">
    <text evidence="2">The sequence shown here is derived from an EMBL/GenBank/DDBJ whole genome shotgun (WGS) entry which is preliminary data.</text>
</comment>
<protein>
    <submittedName>
        <fullName evidence="2">Uncharacterized protein</fullName>
    </submittedName>
</protein>
<name>A0A8H7NAV9_BIOOC</name>
<sequence>MALSTKPWNHSGDGIGRHYALLHSQRDALTPQKSFVTWDSKSARLDEAKIFIEIASICLNATDLARRCGMDEYGVHESEYSVNVNSALYLLVIPHVERRDEQTATGRRPPPPPGGNSATML</sequence>
<reference evidence="2" key="1">
    <citation type="submission" date="2020-10" db="EMBL/GenBank/DDBJ databases">
        <title>High-Quality Genome Resource of Clonostachys rosea strain S41 by Oxford Nanopore Long-Read Sequencing.</title>
        <authorList>
            <person name="Wang H."/>
        </authorList>
    </citation>
    <scope>NUCLEOTIDE SEQUENCE</scope>
    <source>
        <strain evidence="2">S41</strain>
    </source>
</reference>
<evidence type="ECO:0000256" key="1">
    <source>
        <dbReference type="SAM" id="MobiDB-lite"/>
    </source>
</evidence>
<gene>
    <name evidence="2" type="ORF">IM811_014193</name>
</gene>
<proteinExistence type="predicted"/>
<dbReference type="Proteomes" id="UP000616885">
    <property type="component" value="Unassembled WGS sequence"/>
</dbReference>
<dbReference type="EMBL" id="JADCTT010000005">
    <property type="protein sequence ID" value="KAF9752399.1"/>
    <property type="molecule type" value="Genomic_DNA"/>
</dbReference>
<organism evidence="2 3">
    <name type="scientific">Bionectria ochroleuca</name>
    <name type="common">Gliocladium roseum</name>
    <dbReference type="NCBI Taxonomy" id="29856"/>
    <lineage>
        <taxon>Eukaryota</taxon>
        <taxon>Fungi</taxon>
        <taxon>Dikarya</taxon>
        <taxon>Ascomycota</taxon>
        <taxon>Pezizomycotina</taxon>
        <taxon>Sordariomycetes</taxon>
        <taxon>Hypocreomycetidae</taxon>
        <taxon>Hypocreales</taxon>
        <taxon>Bionectriaceae</taxon>
        <taxon>Clonostachys</taxon>
    </lineage>
</organism>